<name>A0A2T0SMR3_9BACT</name>
<evidence type="ECO:0000313" key="3">
    <source>
        <dbReference type="Proteomes" id="UP000238375"/>
    </source>
</evidence>
<accession>A0A2T0SMR3</accession>
<evidence type="ECO:0000313" key="2">
    <source>
        <dbReference type="EMBL" id="PRY34685.1"/>
    </source>
</evidence>
<feature type="signal peptide" evidence="1">
    <location>
        <begin position="1"/>
        <end position="18"/>
    </location>
</feature>
<evidence type="ECO:0000256" key="1">
    <source>
        <dbReference type="SAM" id="SignalP"/>
    </source>
</evidence>
<dbReference type="EMBL" id="PVTE01000016">
    <property type="protein sequence ID" value="PRY34685.1"/>
    <property type="molecule type" value="Genomic_DNA"/>
</dbReference>
<comment type="caution">
    <text evidence="2">The sequence shown here is derived from an EMBL/GenBank/DDBJ whole genome shotgun (WGS) entry which is preliminary data.</text>
</comment>
<protein>
    <recommendedName>
        <fullName evidence="4">Lipoprotein SmpA/OmlA domain-containing protein</fullName>
    </recommendedName>
</protein>
<dbReference type="RefSeq" id="WP_106139295.1">
    <property type="nucleotide sequence ID" value="NZ_PVTE01000016.1"/>
</dbReference>
<sequence length="243" mass="27610">MKTIILSSILLVAQAVSAQDKSSIQRSLKTVGQLIGTATADQVKTQFNEPADELISPESHLLLYKLKVDSTQVLFKFGDDRTLRSFTLDDRRKRPLTQLQYAKAKEARFGSSKDEILTKLGYPQQVIIENAQETWYYKFGNKQSGEKNIVVNYSLSQPQVVKDFKYYADLNNSAAFTSDMIRSIKKGIADVDDVEKELGEPTKVLMSATRENWYYISGQSTLIVYFDNQSKVKDYLFARKATE</sequence>
<feature type="chain" id="PRO_5015603614" description="Lipoprotein SmpA/OmlA domain-containing protein" evidence="1">
    <location>
        <begin position="19"/>
        <end position="243"/>
    </location>
</feature>
<proteinExistence type="predicted"/>
<dbReference type="Proteomes" id="UP000238375">
    <property type="component" value="Unassembled WGS sequence"/>
</dbReference>
<organism evidence="2 3">
    <name type="scientific">Spirosoma oryzae</name>
    <dbReference type="NCBI Taxonomy" id="1469603"/>
    <lineage>
        <taxon>Bacteria</taxon>
        <taxon>Pseudomonadati</taxon>
        <taxon>Bacteroidota</taxon>
        <taxon>Cytophagia</taxon>
        <taxon>Cytophagales</taxon>
        <taxon>Cytophagaceae</taxon>
        <taxon>Spirosoma</taxon>
    </lineage>
</organism>
<evidence type="ECO:0008006" key="4">
    <source>
        <dbReference type="Google" id="ProtNLM"/>
    </source>
</evidence>
<reference evidence="2 3" key="1">
    <citation type="submission" date="2018-03" db="EMBL/GenBank/DDBJ databases">
        <title>Genomic Encyclopedia of Archaeal and Bacterial Type Strains, Phase II (KMG-II): from individual species to whole genera.</title>
        <authorList>
            <person name="Goeker M."/>
        </authorList>
    </citation>
    <scope>NUCLEOTIDE SEQUENCE [LARGE SCALE GENOMIC DNA]</scope>
    <source>
        <strain evidence="2 3">DSM 28354</strain>
    </source>
</reference>
<dbReference type="AlphaFoldDB" id="A0A2T0SMR3"/>
<gene>
    <name evidence="2" type="ORF">CLV58_11678</name>
</gene>
<keyword evidence="1" id="KW-0732">Signal</keyword>
<keyword evidence="3" id="KW-1185">Reference proteome</keyword>